<gene>
    <name evidence="2" type="ORF">SAMN05216198_1635</name>
</gene>
<evidence type="ECO:0000313" key="2">
    <source>
        <dbReference type="EMBL" id="SDS29612.1"/>
    </source>
</evidence>
<dbReference type="EMBL" id="LT629748">
    <property type="protein sequence ID" value="SDS29612.1"/>
    <property type="molecule type" value="Genomic_DNA"/>
</dbReference>
<dbReference type="OrthoDB" id="6425055at2"/>
<keyword evidence="3" id="KW-1185">Reference proteome</keyword>
<evidence type="ECO:0000256" key="1">
    <source>
        <dbReference type="SAM" id="Phobius"/>
    </source>
</evidence>
<proteinExistence type="predicted"/>
<keyword evidence="1" id="KW-0472">Membrane</keyword>
<keyword evidence="1" id="KW-0812">Transmembrane</keyword>
<protein>
    <submittedName>
        <fullName evidence="2">Prophage endopeptidase</fullName>
    </submittedName>
</protein>
<keyword evidence="1" id="KW-1133">Transmembrane helix</keyword>
<dbReference type="AlphaFoldDB" id="A0A1H1R1R4"/>
<accession>A0A1H1R1R4</accession>
<dbReference type="Pfam" id="PF03245">
    <property type="entry name" value="Phage_lysis"/>
    <property type="match status" value="1"/>
</dbReference>
<dbReference type="Proteomes" id="UP000243426">
    <property type="component" value="Chromosome I"/>
</dbReference>
<name>A0A1H1R1R4_9GAMM</name>
<feature type="transmembrane region" description="Helical" evidence="1">
    <location>
        <begin position="6"/>
        <end position="24"/>
    </location>
</feature>
<dbReference type="GO" id="GO:0044659">
    <property type="term" value="P:viral release from host cell by cytolysis"/>
    <property type="evidence" value="ECO:0007669"/>
    <property type="project" value="InterPro"/>
</dbReference>
<sequence length="171" mass="19127">MIAVRVLAPYIIALAIGSLVGSWATSNHWQTRYSEQQTAHTELLRRTAEANAAVILQQQAKQQEQSWRLAELDTKHTQELSDALSENRRLEDLYSAADGERRRLRIEVIVARNDAIVSETTSARSVGDAAPLELSGAAGRSVWNIRAGMIEDQKKLLYWQERAKAVTATEE</sequence>
<dbReference type="RefSeq" id="WP_090272846.1">
    <property type="nucleotide sequence ID" value="NZ_LT629748.1"/>
</dbReference>
<dbReference type="InterPro" id="IPR004929">
    <property type="entry name" value="I-spanin"/>
</dbReference>
<reference evidence="3" key="1">
    <citation type="submission" date="2016-10" db="EMBL/GenBank/DDBJ databases">
        <authorList>
            <person name="Varghese N."/>
            <person name="Submissions S."/>
        </authorList>
    </citation>
    <scope>NUCLEOTIDE SEQUENCE [LARGE SCALE GENOMIC DNA]</scope>
    <source>
        <strain evidence="3">2SM5</strain>
    </source>
</reference>
<dbReference type="STRING" id="797277.SAMN05216198_1635"/>
<evidence type="ECO:0000313" key="3">
    <source>
        <dbReference type="Proteomes" id="UP000243426"/>
    </source>
</evidence>
<organism evidence="2 3">
    <name type="scientific">Halopseudomonas litoralis</name>
    <dbReference type="NCBI Taxonomy" id="797277"/>
    <lineage>
        <taxon>Bacteria</taxon>
        <taxon>Pseudomonadati</taxon>
        <taxon>Pseudomonadota</taxon>
        <taxon>Gammaproteobacteria</taxon>
        <taxon>Pseudomonadales</taxon>
        <taxon>Pseudomonadaceae</taxon>
        <taxon>Halopseudomonas</taxon>
    </lineage>
</organism>